<evidence type="ECO:0000313" key="1">
    <source>
        <dbReference type="EMBL" id="OJJ80679.1"/>
    </source>
</evidence>
<dbReference type="STRING" id="1160497.A0A1L9V9V0"/>
<name>A0A1L9V9V0_ASPGL</name>
<keyword evidence="2" id="KW-1185">Reference proteome</keyword>
<dbReference type="EMBL" id="KV878909">
    <property type="protein sequence ID" value="OJJ80679.1"/>
    <property type="molecule type" value="Genomic_DNA"/>
</dbReference>
<gene>
    <name evidence="1" type="ORF">ASPGLDRAFT_99780</name>
</gene>
<dbReference type="VEuPathDB" id="FungiDB:ASPGLDRAFT_99780"/>
<dbReference type="OrthoDB" id="1577640at2759"/>
<dbReference type="Proteomes" id="UP000184300">
    <property type="component" value="Unassembled WGS sequence"/>
</dbReference>
<evidence type="ECO:0000313" key="2">
    <source>
        <dbReference type="Proteomes" id="UP000184300"/>
    </source>
</evidence>
<organism evidence="1 2">
    <name type="scientific">Aspergillus glaucus CBS 516.65</name>
    <dbReference type="NCBI Taxonomy" id="1160497"/>
    <lineage>
        <taxon>Eukaryota</taxon>
        <taxon>Fungi</taxon>
        <taxon>Dikarya</taxon>
        <taxon>Ascomycota</taxon>
        <taxon>Pezizomycotina</taxon>
        <taxon>Eurotiomycetes</taxon>
        <taxon>Eurotiomycetidae</taxon>
        <taxon>Eurotiales</taxon>
        <taxon>Aspergillaceae</taxon>
        <taxon>Aspergillus</taxon>
        <taxon>Aspergillus subgen. Aspergillus</taxon>
    </lineage>
</organism>
<dbReference type="InterPro" id="IPR053137">
    <property type="entry name" value="NLR-like"/>
</dbReference>
<dbReference type="GO" id="GO:0009116">
    <property type="term" value="P:nucleoside metabolic process"/>
    <property type="evidence" value="ECO:0007669"/>
    <property type="project" value="InterPro"/>
</dbReference>
<evidence type="ECO:0008006" key="3">
    <source>
        <dbReference type="Google" id="ProtNLM"/>
    </source>
</evidence>
<feature type="non-terminal residue" evidence="1">
    <location>
        <position position="1"/>
    </location>
</feature>
<protein>
    <recommendedName>
        <fullName evidence="3">Nucleoside phosphorylase domain-containing protein</fullName>
    </recommendedName>
</protein>
<dbReference type="GeneID" id="34466902"/>
<dbReference type="GO" id="GO:0003824">
    <property type="term" value="F:catalytic activity"/>
    <property type="evidence" value="ECO:0007669"/>
    <property type="project" value="InterPro"/>
</dbReference>
<dbReference type="Gene3D" id="3.40.50.1580">
    <property type="entry name" value="Nucleoside phosphorylase domain"/>
    <property type="match status" value="1"/>
</dbReference>
<dbReference type="AlphaFoldDB" id="A0A1L9V9V0"/>
<reference evidence="2" key="1">
    <citation type="journal article" date="2017" name="Genome Biol.">
        <title>Comparative genomics reveals high biological diversity and specific adaptations in the industrially and medically important fungal genus Aspergillus.</title>
        <authorList>
            <person name="de Vries R.P."/>
            <person name="Riley R."/>
            <person name="Wiebenga A."/>
            <person name="Aguilar-Osorio G."/>
            <person name="Amillis S."/>
            <person name="Uchima C.A."/>
            <person name="Anderluh G."/>
            <person name="Asadollahi M."/>
            <person name="Askin M."/>
            <person name="Barry K."/>
            <person name="Battaglia E."/>
            <person name="Bayram O."/>
            <person name="Benocci T."/>
            <person name="Braus-Stromeyer S.A."/>
            <person name="Caldana C."/>
            <person name="Canovas D."/>
            <person name="Cerqueira G.C."/>
            <person name="Chen F."/>
            <person name="Chen W."/>
            <person name="Choi C."/>
            <person name="Clum A."/>
            <person name="Dos Santos R.A."/>
            <person name="Damasio A.R."/>
            <person name="Diallinas G."/>
            <person name="Emri T."/>
            <person name="Fekete E."/>
            <person name="Flipphi M."/>
            <person name="Freyberg S."/>
            <person name="Gallo A."/>
            <person name="Gournas C."/>
            <person name="Habgood R."/>
            <person name="Hainaut M."/>
            <person name="Harispe M.L."/>
            <person name="Henrissat B."/>
            <person name="Hilden K.S."/>
            <person name="Hope R."/>
            <person name="Hossain A."/>
            <person name="Karabika E."/>
            <person name="Karaffa L."/>
            <person name="Karanyi Z."/>
            <person name="Krasevec N."/>
            <person name="Kuo A."/>
            <person name="Kusch H."/>
            <person name="LaButti K."/>
            <person name="Lagendijk E.L."/>
            <person name="Lapidus A."/>
            <person name="Levasseur A."/>
            <person name="Lindquist E."/>
            <person name="Lipzen A."/>
            <person name="Logrieco A.F."/>
            <person name="MacCabe A."/>
            <person name="Maekelae M.R."/>
            <person name="Malavazi I."/>
            <person name="Melin P."/>
            <person name="Meyer V."/>
            <person name="Mielnichuk N."/>
            <person name="Miskei M."/>
            <person name="Molnar A.P."/>
            <person name="Mule G."/>
            <person name="Ngan C.Y."/>
            <person name="Orejas M."/>
            <person name="Orosz E."/>
            <person name="Ouedraogo J.P."/>
            <person name="Overkamp K.M."/>
            <person name="Park H.-S."/>
            <person name="Perrone G."/>
            <person name="Piumi F."/>
            <person name="Punt P.J."/>
            <person name="Ram A.F."/>
            <person name="Ramon A."/>
            <person name="Rauscher S."/>
            <person name="Record E."/>
            <person name="Riano-Pachon D.M."/>
            <person name="Robert V."/>
            <person name="Roehrig J."/>
            <person name="Ruller R."/>
            <person name="Salamov A."/>
            <person name="Salih N.S."/>
            <person name="Samson R.A."/>
            <person name="Sandor E."/>
            <person name="Sanguinetti M."/>
            <person name="Schuetze T."/>
            <person name="Sepcic K."/>
            <person name="Shelest E."/>
            <person name="Sherlock G."/>
            <person name="Sophianopoulou V."/>
            <person name="Squina F.M."/>
            <person name="Sun H."/>
            <person name="Susca A."/>
            <person name="Todd R.B."/>
            <person name="Tsang A."/>
            <person name="Unkles S.E."/>
            <person name="van de Wiele N."/>
            <person name="van Rossen-Uffink D."/>
            <person name="Oliveira J.V."/>
            <person name="Vesth T.C."/>
            <person name="Visser J."/>
            <person name="Yu J.-H."/>
            <person name="Zhou M."/>
            <person name="Andersen M.R."/>
            <person name="Archer D.B."/>
            <person name="Baker S.E."/>
            <person name="Benoit I."/>
            <person name="Brakhage A.A."/>
            <person name="Braus G.H."/>
            <person name="Fischer R."/>
            <person name="Frisvad J.C."/>
            <person name="Goldman G.H."/>
            <person name="Houbraken J."/>
            <person name="Oakley B."/>
            <person name="Pocsi I."/>
            <person name="Scazzocchio C."/>
            <person name="Seiboth B."/>
            <person name="vanKuyk P.A."/>
            <person name="Wortman J."/>
            <person name="Dyer P.S."/>
            <person name="Grigoriev I.V."/>
        </authorList>
    </citation>
    <scope>NUCLEOTIDE SEQUENCE [LARGE SCALE GENOMIC DNA]</scope>
    <source>
        <strain evidence="2">CBS 516.65</strain>
    </source>
</reference>
<sequence>LCYEDYTVGIICALGFEMSVIRYALDCEHAKLPIKSNDSNIYILRELSHHNVAVACLPGSQGKSSAAIAATNMARIFPLARYRFLVGIGGCAPSE</sequence>
<dbReference type="PANTHER" id="PTHR46082">
    <property type="entry name" value="ATP/GTP-BINDING PROTEIN-RELATED"/>
    <property type="match status" value="1"/>
</dbReference>
<accession>A0A1L9V9V0</accession>
<feature type="non-terminal residue" evidence="1">
    <location>
        <position position="95"/>
    </location>
</feature>
<proteinExistence type="predicted"/>
<dbReference type="SUPFAM" id="SSF53167">
    <property type="entry name" value="Purine and uridine phosphorylases"/>
    <property type="match status" value="1"/>
</dbReference>
<dbReference type="InterPro" id="IPR035994">
    <property type="entry name" value="Nucleoside_phosphorylase_sf"/>
</dbReference>
<dbReference type="PANTHER" id="PTHR46082:SF11">
    <property type="entry name" value="AAA+ ATPASE DOMAIN-CONTAINING PROTEIN-RELATED"/>
    <property type="match status" value="1"/>
</dbReference>
<dbReference type="RefSeq" id="XP_022397377.1">
    <property type="nucleotide sequence ID" value="XM_022550642.1"/>
</dbReference>